<keyword evidence="2" id="KW-1185">Reference proteome</keyword>
<protein>
    <submittedName>
        <fullName evidence="1">Uncharacterized protein</fullName>
    </submittedName>
</protein>
<dbReference type="Proteomes" id="UP001321473">
    <property type="component" value="Unassembled WGS sequence"/>
</dbReference>
<proteinExistence type="predicted"/>
<evidence type="ECO:0000313" key="1">
    <source>
        <dbReference type="EMBL" id="KAK8759113.1"/>
    </source>
</evidence>
<comment type="caution">
    <text evidence="1">The sequence shown here is derived from an EMBL/GenBank/DDBJ whole genome shotgun (WGS) entry which is preliminary data.</text>
</comment>
<dbReference type="EMBL" id="JARKHS020033400">
    <property type="protein sequence ID" value="KAK8759113.1"/>
    <property type="molecule type" value="Genomic_DNA"/>
</dbReference>
<reference evidence="1 2" key="1">
    <citation type="journal article" date="2023" name="Arcadia Sci">
        <title>De novo assembly of a long-read Amblyomma americanum tick genome.</title>
        <authorList>
            <person name="Chou S."/>
            <person name="Poskanzer K.E."/>
            <person name="Rollins M."/>
            <person name="Thuy-Boun P.S."/>
        </authorList>
    </citation>
    <scope>NUCLEOTIDE SEQUENCE [LARGE SCALE GENOMIC DNA]</scope>
    <source>
        <strain evidence="1">F_SG_1</strain>
        <tissue evidence="1">Salivary glands</tissue>
    </source>
</reference>
<dbReference type="AlphaFoldDB" id="A0AAQ4D9H3"/>
<feature type="non-terminal residue" evidence="1">
    <location>
        <position position="117"/>
    </location>
</feature>
<accession>A0AAQ4D9H3</accession>
<gene>
    <name evidence="1" type="ORF">V5799_003255</name>
</gene>
<organism evidence="1 2">
    <name type="scientific">Amblyomma americanum</name>
    <name type="common">Lone star tick</name>
    <dbReference type="NCBI Taxonomy" id="6943"/>
    <lineage>
        <taxon>Eukaryota</taxon>
        <taxon>Metazoa</taxon>
        <taxon>Ecdysozoa</taxon>
        <taxon>Arthropoda</taxon>
        <taxon>Chelicerata</taxon>
        <taxon>Arachnida</taxon>
        <taxon>Acari</taxon>
        <taxon>Parasitiformes</taxon>
        <taxon>Ixodida</taxon>
        <taxon>Ixodoidea</taxon>
        <taxon>Ixodidae</taxon>
        <taxon>Amblyomminae</taxon>
        <taxon>Amblyomma</taxon>
    </lineage>
</organism>
<evidence type="ECO:0000313" key="2">
    <source>
        <dbReference type="Proteomes" id="UP001321473"/>
    </source>
</evidence>
<name>A0AAQ4D9H3_AMBAM</name>
<sequence length="117" mass="12572">MACHLRVGVLPMPYICDIKLVNGTLEVTGVTDILISSVGKQLNCSLCSNAGESSAADGQRRLVVGHRGSHERLLRAHARLPLGDGRAAENQHAGGHRREALSQGLHAQGHVCWTHLR</sequence>